<comment type="caution">
    <text evidence="9">The sequence shown here is derived from an EMBL/GenBank/DDBJ whole genome shotgun (WGS) entry which is preliminary data.</text>
</comment>
<keyword evidence="10" id="KW-1185">Reference proteome</keyword>
<reference evidence="9 10" key="1">
    <citation type="submission" date="2024-09" db="EMBL/GenBank/DDBJ databases">
        <title>Laminarin stimulates single cell rates of sulfate reduction while oxygen inhibits transcriptomic activity in coastal marine sediment.</title>
        <authorList>
            <person name="Lindsay M."/>
            <person name="Orcutt B."/>
            <person name="Emerson D."/>
            <person name="Stepanauskas R."/>
            <person name="D'Angelo T."/>
        </authorList>
    </citation>
    <scope>NUCLEOTIDE SEQUENCE [LARGE SCALE GENOMIC DNA]</scope>
    <source>
        <strain evidence="9">SAG AM-311-K15</strain>
    </source>
</reference>
<dbReference type="EMBL" id="JBHPBY010000215">
    <property type="protein sequence ID" value="MFC1851681.1"/>
    <property type="molecule type" value="Genomic_DNA"/>
</dbReference>
<dbReference type="GO" id="GO:0005524">
    <property type="term" value="F:ATP binding"/>
    <property type="evidence" value="ECO:0007669"/>
    <property type="project" value="UniProtKB-KW"/>
</dbReference>
<keyword evidence="6" id="KW-0239">DNA-directed DNA polymerase</keyword>
<gene>
    <name evidence="9" type="ORF">ACFL27_15935</name>
</gene>
<comment type="catalytic activity">
    <reaction evidence="7">
        <text>DNA(n) + a 2'-deoxyribonucleoside 5'-triphosphate = DNA(n+1) + diphosphate</text>
        <dbReference type="Rhea" id="RHEA:22508"/>
        <dbReference type="Rhea" id="RHEA-COMP:17339"/>
        <dbReference type="Rhea" id="RHEA-COMP:17340"/>
        <dbReference type="ChEBI" id="CHEBI:33019"/>
        <dbReference type="ChEBI" id="CHEBI:61560"/>
        <dbReference type="ChEBI" id="CHEBI:173112"/>
        <dbReference type="EC" id="2.7.7.7"/>
    </reaction>
</comment>
<dbReference type="EC" id="2.7.7.7" evidence="1"/>
<evidence type="ECO:0000256" key="4">
    <source>
        <dbReference type="ARBA" id="ARBA00022695"/>
    </source>
</evidence>
<accession>A0ABV6YZP6</accession>
<dbReference type="Proteomes" id="UP001594351">
    <property type="component" value="Unassembled WGS sequence"/>
</dbReference>
<dbReference type="PANTHER" id="PTHR11669">
    <property type="entry name" value="REPLICATION FACTOR C / DNA POLYMERASE III GAMMA-TAU SUBUNIT"/>
    <property type="match status" value="1"/>
</dbReference>
<evidence type="ECO:0000256" key="7">
    <source>
        <dbReference type="ARBA" id="ARBA00049244"/>
    </source>
</evidence>
<dbReference type="Pfam" id="PF13177">
    <property type="entry name" value="DNA_pol3_delta2"/>
    <property type="match status" value="2"/>
</dbReference>
<keyword evidence="9" id="KW-0547">Nucleotide-binding</keyword>
<keyword evidence="9" id="KW-0067">ATP-binding</keyword>
<dbReference type="PANTHER" id="PTHR11669:SF8">
    <property type="entry name" value="DNA POLYMERASE III SUBUNIT DELTA"/>
    <property type="match status" value="1"/>
</dbReference>
<evidence type="ECO:0000256" key="2">
    <source>
        <dbReference type="ARBA" id="ARBA00014363"/>
    </source>
</evidence>
<dbReference type="InterPro" id="IPR015199">
    <property type="entry name" value="DNA_pol_III_delta_C"/>
</dbReference>
<keyword evidence="3" id="KW-0808">Transferase</keyword>
<evidence type="ECO:0000256" key="5">
    <source>
        <dbReference type="ARBA" id="ARBA00022705"/>
    </source>
</evidence>
<keyword evidence="5" id="KW-0235">DNA replication</keyword>
<dbReference type="Gene3D" id="3.40.50.300">
    <property type="entry name" value="P-loop containing nucleotide triphosphate hydrolases"/>
    <property type="match status" value="1"/>
</dbReference>
<dbReference type="SUPFAM" id="SSF52540">
    <property type="entry name" value="P-loop containing nucleoside triphosphate hydrolases"/>
    <property type="match status" value="1"/>
</dbReference>
<evidence type="ECO:0000313" key="9">
    <source>
        <dbReference type="EMBL" id="MFC1851681.1"/>
    </source>
</evidence>
<evidence type="ECO:0000256" key="1">
    <source>
        <dbReference type="ARBA" id="ARBA00012417"/>
    </source>
</evidence>
<evidence type="ECO:0000259" key="8">
    <source>
        <dbReference type="Pfam" id="PF09115"/>
    </source>
</evidence>
<evidence type="ECO:0000256" key="3">
    <source>
        <dbReference type="ARBA" id="ARBA00022679"/>
    </source>
</evidence>
<evidence type="ECO:0000256" key="6">
    <source>
        <dbReference type="ARBA" id="ARBA00022932"/>
    </source>
</evidence>
<feature type="domain" description="DNA polymerase III delta subunit C-terminal" evidence="8">
    <location>
        <begin position="355"/>
        <end position="438"/>
    </location>
</feature>
<dbReference type="Pfam" id="PF09115">
    <property type="entry name" value="DNApol3-delta_C"/>
    <property type="match status" value="1"/>
</dbReference>
<organism evidence="9 10">
    <name type="scientific">candidate division CSSED10-310 bacterium</name>
    <dbReference type="NCBI Taxonomy" id="2855610"/>
    <lineage>
        <taxon>Bacteria</taxon>
        <taxon>Bacteria division CSSED10-310</taxon>
    </lineage>
</organism>
<name>A0ABV6YZP6_UNCC1</name>
<keyword evidence="4" id="KW-0548">Nucleotidyltransferase</keyword>
<proteinExistence type="predicted"/>
<evidence type="ECO:0000313" key="10">
    <source>
        <dbReference type="Proteomes" id="UP001594351"/>
    </source>
</evidence>
<dbReference type="InterPro" id="IPR050238">
    <property type="entry name" value="DNA_Rep/Repair_Clamp_Loader"/>
</dbReference>
<dbReference type="InterPro" id="IPR027417">
    <property type="entry name" value="P-loop_NTPase"/>
</dbReference>
<sequence length="445" mass="50374">MNPFYTATLHQHSHILNQLIRTNLGERTQQVFIFCGPAGIGKKTTALRYARHCLCDTTEQGGCGHCRSCATFNYPWSHHPDLIVFQPFDEPVALPRKQMLATLQIEDEEYLSYQAQLEQENWVSNIFPALPGEAGLDLFLLNRDLIYDKSPTSIFPNHGIIDKQLEPILENRPVFGSIVRHIYSAVPSGTYVRSLKVETVRSAIIDKVGQKPYMSKRKIFILDGADKLTIGAQNALLKTLEEPPPSTFIILITPFLNKLLPTVRSRCRTILFTPLASDKSSTLIQDLHNCPELEARFRSSVSSGNIQKALTVVREEFLILRQRVMQILTTLLSYPYRQLANDTALLASSASRKTKIEAQTITPVEILESVLLDILHIKEAHAELKLMHEDISEKIAKIAVLFSVNDVLFIAEKLNEVQFRLDNNVNPQWVYERFLIEVTSGLPKT</sequence>
<protein>
    <recommendedName>
        <fullName evidence="2">DNA polymerase III subunit delta'</fullName>
        <ecNumber evidence="1">2.7.7.7</ecNumber>
    </recommendedName>
</protein>